<keyword evidence="2" id="KW-1185">Reference proteome</keyword>
<dbReference type="OrthoDB" id="10597376at2759"/>
<dbReference type="EMBL" id="CP144054">
    <property type="protein sequence ID" value="WWD18134.1"/>
    <property type="molecule type" value="Genomic_DNA"/>
</dbReference>
<dbReference type="RefSeq" id="XP_031859323.1">
    <property type="nucleotide sequence ID" value="XM_032006302.1"/>
</dbReference>
<evidence type="ECO:0000313" key="2">
    <source>
        <dbReference type="Proteomes" id="UP000322225"/>
    </source>
</evidence>
<sequence length="156" mass="16155">MFRPFLFLLSILFLAQICLAQRATYVDDAGETVVVAPTTDDYGNVYSEAISTIVSTATAKAGVKAAAGVSTTLRSTSTAAPASATHSVPAGTILNYSTYQSSVTAELNSMESSAWANFTATATNLNFLSSDSSRRVEGSVVACLLVIALALGICIV</sequence>
<evidence type="ECO:0000313" key="1">
    <source>
        <dbReference type="EMBL" id="WWD18134.1"/>
    </source>
</evidence>
<dbReference type="Proteomes" id="UP000322225">
    <property type="component" value="Chromosome 4"/>
</dbReference>
<gene>
    <name evidence="1" type="ORF">CI109_102583</name>
</gene>
<dbReference type="GeneID" id="43590460"/>
<organism evidence="1 2">
    <name type="scientific">Kwoniella shandongensis</name>
    <dbReference type="NCBI Taxonomy" id="1734106"/>
    <lineage>
        <taxon>Eukaryota</taxon>
        <taxon>Fungi</taxon>
        <taxon>Dikarya</taxon>
        <taxon>Basidiomycota</taxon>
        <taxon>Agaricomycotina</taxon>
        <taxon>Tremellomycetes</taxon>
        <taxon>Tremellales</taxon>
        <taxon>Cryptococcaceae</taxon>
        <taxon>Kwoniella</taxon>
    </lineage>
</organism>
<accession>A0A5M6BY78</accession>
<dbReference type="AlphaFoldDB" id="A0A5M6BY78"/>
<proteinExistence type="predicted"/>
<reference evidence="1" key="2">
    <citation type="submission" date="2024-01" db="EMBL/GenBank/DDBJ databases">
        <title>Comparative genomics of Cryptococcus and Kwoniella reveals pathogenesis evolution and contrasting modes of karyotype evolution via chromosome fusion or intercentromeric recombination.</title>
        <authorList>
            <person name="Coelho M.A."/>
            <person name="David-Palma M."/>
            <person name="Shea T."/>
            <person name="Bowers K."/>
            <person name="McGinley-Smith S."/>
            <person name="Mohammad A.W."/>
            <person name="Gnirke A."/>
            <person name="Yurkov A.M."/>
            <person name="Nowrousian M."/>
            <person name="Sun S."/>
            <person name="Cuomo C.A."/>
            <person name="Heitman J."/>
        </authorList>
    </citation>
    <scope>NUCLEOTIDE SEQUENCE</scope>
    <source>
        <strain evidence="1">CBS 12478</strain>
    </source>
</reference>
<name>A0A5M6BY78_9TREE</name>
<dbReference type="KEGG" id="ksn:43590460"/>
<protein>
    <submittedName>
        <fullName evidence="1">Uncharacterized protein</fullName>
    </submittedName>
</protein>
<reference evidence="1" key="1">
    <citation type="submission" date="2017-08" db="EMBL/GenBank/DDBJ databases">
        <authorList>
            <person name="Cuomo C."/>
            <person name="Billmyre B."/>
            <person name="Heitman J."/>
        </authorList>
    </citation>
    <scope>NUCLEOTIDE SEQUENCE</scope>
    <source>
        <strain evidence="1">CBS 12478</strain>
    </source>
</reference>